<sequence length="248" mass="25444">MHIAFPGKRILVAGAARGIAEAFAERGAEVFASDLLAEEVARFAGPAAGGGAIHALAADVTDAASVAAMVTEAGAIDGLVYVAGGVRGQSPHPIEEVEPEDWRAIVDANLTGAFLCARAVAPLMKQAGQGRIVIISSRSGLATSLTGIQSYAAAKHGQLGLMKQLAAELGPHGVTVNAVAPGFMPTSPDYERQWAGYGEAGQKALVERVAMRRLGRPEDIAHAVLFLASDYASWITGQVLPVTGGPVA</sequence>
<keyword evidence="4" id="KW-1185">Reference proteome</keyword>
<dbReference type="GO" id="GO:0016491">
    <property type="term" value="F:oxidoreductase activity"/>
    <property type="evidence" value="ECO:0007669"/>
    <property type="project" value="UniProtKB-KW"/>
</dbReference>
<dbReference type="Pfam" id="PF13561">
    <property type="entry name" value="adh_short_C2"/>
    <property type="match status" value="1"/>
</dbReference>
<protein>
    <submittedName>
        <fullName evidence="3">Short-chain dehydrogenase</fullName>
    </submittedName>
</protein>
<proteinExistence type="inferred from homology"/>
<dbReference type="Gene3D" id="3.40.50.720">
    <property type="entry name" value="NAD(P)-binding Rossmann-like Domain"/>
    <property type="match status" value="1"/>
</dbReference>
<name>A0A211ZUF6_9PROT</name>
<dbReference type="PANTHER" id="PTHR24321">
    <property type="entry name" value="DEHYDROGENASES, SHORT CHAIN"/>
    <property type="match status" value="1"/>
</dbReference>
<keyword evidence="2" id="KW-0560">Oxidoreductase</keyword>
<dbReference type="AlphaFoldDB" id="A0A211ZUF6"/>
<dbReference type="SUPFAM" id="SSF51735">
    <property type="entry name" value="NAD(P)-binding Rossmann-fold domains"/>
    <property type="match status" value="1"/>
</dbReference>
<dbReference type="FunFam" id="3.40.50.720:FF:000084">
    <property type="entry name" value="Short-chain dehydrogenase reductase"/>
    <property type="match status" value="1"/>
</dbReference>
<evidence type="ECO:0000256" key="2">
    <source>
        <dbReference type="ARBA" id="ARBA00023002"/>
    </source>
</evidence>
<comment type="caution">
    <text evidence="3">The sequence shown here is derived from an EMBL/GenBank/DDBJ whole genome shotgun (WGS) entry which is preliminary data.</text>
</comment>
<evidence type="ECO:0000313" key="4">
    <source>
        <dbReference type="Proteomes" id="UP000196655"/>
    </source>
</evidence>
<dbReference type="RefSeq" id="WP_088149363.1">
    <property type="nucleotide sequence ID" value="NZ_NHON01000002.1"/>
</dbReference>
<dbReference type="PRINTS" id="PR00081">
    <property type="entry name" value="GDHRDH"/>
</dbReference>
<dbReference type="Proteomes" id="UP000196655">
    <property type="component" value="Unassembled WGS sequence"/>
</dbReference>
<organism evidence="3 4">
    <name type="scientific">Inquilinus limosus</name>
    <dbReference type="NCBI Taxonomy" id="171674"/>
    <lineage>
        <taxon>Bacteria</taxon>
        <taxon>Pseudomonadati</taxon>
        <taxon>Pseudomonadota</taxon>
        <taxon>Alphaproteobacteria</taxon>
        <taxon>Rhodospirillales</taxon>
        <taxon>Rhodospirillaceae</taxon>
        <taxon>Inquilinus</taxon>
    </lineage>
</organism>
<dbReference type="EMBL" id="NHON01000002">
    <property type="protein sequence ID" value="OWJ68920.1"/>
    <property type="molecule type" value="Genomic_DNA"/>
</dbReference>
<dbReference type="InterPro" id="IPR036291">
    <property type="entry name" value="NAD(P)-bd_dom_sf"/>
</dbReference>
<dbReference type="PANTHER" id="PTHR24321:SF8">
    <property type="entry name" value="ESTRADIOL 17-BETA-DEHYDROGENASE 8-RELATED"/>
    <property type="match status" value="1"/>
</dbReference>
<evidence type="ECO:0000256" key="1">
    <source>
        <dbReference type="ARBA" id="ARBA00006484"/>
    </source>
</evidence>
<dbReference type="CDD" id="cd05233">
    <property type="entry name" value="SDR_c"/>
    <property type="match status" value="1"/>
</dbReference>
<dbReference type="InterPro" id="IPR002347">
    <property type="entry name" value="SDR_fam"/>
</dbReference>
<gene>
    <name evidence="3" type="ORF">BWR60_02260</name>
</gene>
<reference evidence="4" key="1">
    <citation type="submission" date="2017-05" db="EMBL/GenBank/DDBJ databases">
        <authorList>
            <person name="Macchi M."/>
            <person name="Festa S."/>
            <person name="Coppotelli B.M."/>
            <person name="Morelli I.S."/>
        </authorList>
    </citation>
    <scope>NUCLEOTIDE SEQUENCE [LARGE SCALE GENOMIC DNA]</scope>
    <source>
        <strain evidence="4">I</strain>
    </source>
</reference>
<dbReference type="OrthoDB" id="9780084at2"/>
<accession>A0A211ZUF6</accession>
<evidence type="ECO:0000313" key="3">
    <source>
        <dbReference type="EMBL" id="OWJ68920.1"/>
    </source>
</evidence>
<comment type="similarity">
    <text evidence="1">Belongs to the short-chain dehydrogenases/reductases (SDR) family.</text>
</comment>